<keyword evidence="5" id="KW-0812">Transmembrane</keyword>
<dbReference type="AlphaFoldDB" id="A0A3M6TV99"/>
<sequence length="296" mass="33521">MDVVAAVVKYNQQTLGRDKLCRETKIILINTCEFLVIRIIQYASRLSSYLLQQGGASVDWVNRAKTLDKQTSTSRKCKEIFKMRLINIRALVNQRLLELCTVFPVYHDFENQKNTDVTCTISFSVFRLGKSLDMIIGAIRAKDIHHDNILKVLIICRRATLALYYIIDHITWAARLGLYKATPKDWSKFQAKFWAIALVFGLLRNLYEILNLIFVPIKKHDSGEESNSQGSSVTSRLMTRPQLFLDTVKNSADFLLPFNVMGVIELNVGLAGLLGLISSIAGAIPVWNPNMKLKPS</sequence>
<proteinExistence type="predicted"/>
<dbReference type="PANTHER" id="PTHR12652:SF50">
    <property type="entry name" value="PEROXIN 11"/>
    <property type="match status" value="1"/>
</dbReference>
<name>A0A3M6TV99_POCDA</name>
<gene>
    <name evidence="6" type="ORF">pdam_00000869</name>
</gene>
<dbReference type="GO" id="GO:0016559">
    <property type="term" value="P:peroxisome fission"/>
    <property type="evidence" value="ECO:0007669"/>
    <property type="project" value="InterPro"/>
</dbReference>
<feature type="transmembrane region" description="Helical" evidence="5">
    <location>
        <begin position="193"/>
        <end position="217"/>
    </location>
</feature>
<evidence type="ECO:0000256" key="2">
    <source>
        <dbReference type="ARBA" id="ARBA00023136"/>
    </source>
</evidence>
<comment type="caution">
    <text evidence="6">The sequence shown here is derived from an EMBL/GenBank/DDBJ whole genome shotgun (WGS) entry which is preliminary data.</text>
</comment>
<evidence type="ECO:0000256" key="4">
    <source>
        <dbReference type="ARBA" id="ARBA00046271"/>
    </source>
</evidence>
<dbReference type="OrthoDB" id="411017at2759"/>
<organism evidence="6 7">
    <name type="scientific">Pocillopora damicornis</name>
    <name type="common">Cauliflower coral</name>
    <name type="synonym">Millepora damicornis</name>
    <dbReference type="NCBI Taxonomy" id="46731"/>
    <lineage>
        <taxon>Eukaryota</taxon>
        <taxon>Metazoa</taxon>
        <taxon>Cnidaria</taxon>
        <taxon>Anthozoa</taxon>
        <taxon>Hexacorallia</taxon>
        <taxon>Scleractinia</taxon>
        <taxon>Astrocoeniina</taxon>
        <taxon>Pocilloporidae</taxon>
        <taxon>Pocillopora</taxon>
    </lineage>
</organism>
<comment type="subcellular location">
    <subcellularLocation>
        <location evidence="4">Peroxisome membrane</location>
    </subcellularLocation>
</comment>
<evidence type="ECO:0000313" key="7">
    <source>
        <dbReference type="Proteomes" id="UP000275408"/>
    </source>
</evidence>
<evidence type="ECO:0008006" key="8">
    <source>
        <dbReference type="Google" id="ProtNLM"/>
    </source>
</evidence>
<dbReference type="Pfam" id="PF05648">
    <property type="entry name" value="PEX11"/>
    <property type="match status" value="2"/>
</dbReference>
<evidence type="ECO:0000256" key="1">
    <source>
        <dbReference type="ARBA" id="ARBA00022593"/>
    </source>
</evidence>
<dbReference type="GO" id="GO:0005778">
    <property type="term" value="C:peroxisomal membrane"/>
    <property type="evidence" value="ECO:0007669"/>
    <property type="project" value="UniProtKB-SubCell"/>
</dbReference>
<dbReference type="PANTHER" id="PTHR12652">
    <property type="entry name" value="PEROXISOMAL BIOGENESIS FACTOR 11"/>
    <property type="match status" value="1"/>
</dbReference>
<keyword evidence="3" id="KW-0576">Peroxisome</keyword>
<dbReference type="STRING" id="46731.A0A3M6TV99"/>
<accession>A0A3M6TV99</accession>
<keyword evidence="5" id="KW-1133">Transmembrane helix</keyword>
<keyword evidence="2 5" id="KW-0472">Membrane</keyword>
<evidence type="ECO:0000256" key="5">
    <source>
        <dbReference type="SAM" id="Phobius"/>
    </source>
</evidence>
<reference evidence="6 7" key="1">
    <citation type="journal article" date="2018" name="Sci. Rep.">
        <title>Comparative analysis of the Pocillopora damicornis genome highlights role of immune system in coral evolution.</title>
        <authorList>
            <person name="Cunning R."/>
            <person name="Bay R.A."/>
            <person name="Gillette P."/>
            <person name="Baker A.C."/>
            <person name="Traylor-Knowles N."/>
        </authorList>
    </citation>
    <scope>NUCLEOTIDE SEQUENCE [LARGE SCALE GENOMIC DNA]</scope>
    <source>
        <strain evidence="6">RSMAS</strain>
        <tissue evidence="6">Whole animal</tissue>
    </source>
</reference>
<keyword evidence="1" id="KW-0962">Peroxisome biogenesis</keyword>
<evidence type="ECO:0000256" key="3">
    <source>
        <dbReference type="ARBA" id="ARBA00023140"/>
    </source>
</evidence>
<keyword evidence="7" id="KW-1185">Reference proteome</keyword>
<protein>
    <recommendedName>
        <fullName evidence="8">Peroxisomal membrane protein 11A</fullName>
    </recommendedName>
</protein>
<dbReference type="EMBL" id="RCHS01002836">
    <property type="protein sequence ID" value="RMX45343.1"/>
    <property type="molecule type" value="Genomic_DNA"/>
</dbReference>
<feature type="transmembrane region" description="Helical" evidence="5">
    <location>
        <begin position="266"/>
        <end position="287"/>
    </location>
</feature>
<dbReference type="InterPro" id="IPR008733">
    <property type="entry name" value="PEX11"/>
</dbReference>
<evidence type="ECO:0000313" key="6">
    <source>
        <dbReference type="EMBL" id="RMX45343.1"/>
    </source>
</evidence>
<dbReference type="Proteomes" id="UP000275408">
    <property type="component" value="Unassembled WGS sequence"/>
</dbReference>